<evidence type="ECO:0000256" key="4">
    <source>
        <dbReference type="ARBA" id="ARBA00022813"/>
    </source>
</evidence>
<dbReference type="SUPFAM" id="SSF51306">
    <property type="entry name" value="LexA/Signal peptidase"/>
    <property type="match status" value="1"/>
</dbReference>
<evidence type="ECO:0000256" key="1">
    <source>
        <dbReference type="ARBA" id="ARBA00007484"/>
    </source>
</evidence>
<name>A0A679I4S8_9RHOO</name>
<dbReference type="InterPro" id="IPR015927">
    <property type="entry name" value="Peptidase_S24_S26A/B/C"/>
</dbReference>
<dbReference type="AlphaFoldDB" id="A0A679I4S8"/>
<keyword evidence="5" id="KW-0234">DNA repair</keyword>
<accession>A0A679I4S8</accession>
<dbReference type="EMBL" id="AP022345">
    <property type="protein sequence ID" value="BBU69039.1"/>
    <property type="molecule type" value="Genomic_DNA"/>
</dbReference>
<dbReference type="RefSeq" id="WP_162050207.1">
    <property type="nucleotide sequence ID" value="NZ_AP019011.1"/>
</dbReference>
<dbReference type="Proteomes" id="UP000463961">
    <property type="component" value="Chromosome"/>
</dbReference>
<reference evidence="10" key="1">
    <citation type="submission" date="2020-01" db="EMBL/GenBank/DDBJ databases">
        <title>Phosphoaccumulans saitamaens gen. nov., sp. nov., a polyphosphate accumulating bacterium isolated from surface river water.</title>
        <authorList>
            <person name="Watanabe K."/>
            <person name="Suda W."/>
        </authorList>
    </citation>
    <scope>NUCLEOTIDE SEQUENCE [LARGE SCALE GENOMIC DNA]</scope>
    <source>
        <strain evidence="10">ICHIAU1</strain>
    </source>
</reference>
<feature type="compositionally biased region" description="Basic residues" evidence="8">
    <location>
        <begin position="10"/>
        <end position="21"/>
    </location>
</feature>
<protein>
    <submittedName>
        <fullName evidence="9">SOS (Error prone) mutagenesis protein UmuD (RumA)</fullName>
    </submittedName>
</protein>
<dbReference type="PANTHER" id="PTHR33516">
    <property type="entry name" value="LEXA REPRESSOR"/>
    <property type="match status" value="1"/>
</dbReference>
<dbReference type="OrthoDB" id="9802364at2"/>
<dbReference type="CDD" id="cd06529">
    <property type="entry name" value="S24_LexA-like"/>
    <property type="match status" value="1"/>
</dbReference>
<evidence type="ECO:0000256" key="5">
    <source>
        <dbReference type="ARBA" id="ARBA00023204"/>
    </source>
</evidence>
<proteinExistence type="inferred from homology"/>
<gene>
    <name evidence="9" type="ORF">ICHIAU1_13220</name>
</gene>
<dbReference type="InterPro" id="IPR036286">
    <property type="entry name" value="LexA/Signal_pep-like_sf"/>
</dbReference>
<dbReference type="InterPro" id="IPR006197">
    <property type="entry name" value="Peptidase_S24_LexA"/>
</dbReference>
<keyword evidence="10" id="KW-1185">Reference proteome</keyword>
<evidence type="ECO:0000256" key="6">
    <source>
        <dbReference type="ARBA" id="ARBA00023236"/>
    </source>
</evidence>
<keyword evidence="6" id="KW-0742">SOS response</keyword>
<evidence type="ECO:0000256" key="8">
    <source>
        <dbReference type="SAM" id="MobiDB-lite"/>
    </source>
</evidence>
<feature type="region of interest" description="Disordered" evidence="8">
    <location>
        <begin position="1"/>
        <end position="27"/>
    </location>
</feature>
<dbReference type="GO" id="GO:0006281">
    <property type="term" value="P:DNA repair"/>
    <property type="evidence" value="ECO:0007669"/>
    <property type="project" value="UniProtKB-KW"/>
</dbReference>
<dbReference type="NCBIfam" id="NF007621">
    <property type="entry name" value="PRK10276.1"/>
    <property type="match status" value="1"/>
</dbReference>
<dbReference type="InterPro" id="IPR039418">
    <property type="entry name" value="LexA-like"/>
</dbReference>
<evidence type="ECO:0000256" key="3">
    <source>
        <dbReference type="ARBA" id="ARBA00022801"/>
    </source>
</evidence>
<keyword evidence="2" id="KW-0227">DNA damage</keyword>
<keyword evidence="4 7" id="KW-0068">Autocatalytic cleavage</keyword>
<evidence type="ECO:0000256" key="2">
    <source>
        <dbReference type="ARBA" id="ARBA00022763"/>
    </source>
</evidence>
<dbReference type="GO" id="GO:0006355">
    <property type="term" value="P:regulation of DNA-templated transcription"/>
    <property type="evidence" value="ECO:0007669"/>
    <property type="project" value="InterPro"/>
</dbReference>
<keyword evidence="3 7" id="KW-0378">Hydrolase</keyword>
<evidence type="ECO:0000313" key="9">
    <source>
        <dbReference type="EMBL" id="BBU69039.1"/>
    </source>
</evidence>
<sequence length="199" mass="22016">MEPSTPNKAHGGKRPGSGRKAKFGEPTTLMRVPESAKPVVIDFLNELAQKRQVEPKWPSHLTPVKLCENPTSFKVPLFNHTIRAGFPSPADDYVAESLDLNEHLMPRKEASYLLTVSGESMIGVGIHDGDILVVDRSLTPVNGKVVIAILDGQFTVKTLEKKRGKIRLLPANPEFKPIELKDEQELQVWGVVTKVIHSL</sequence>
<organism evidence="9 10">
    <name type="scientific">Fluviibacter phosphoraccumulans</name>
    <dbReference type="NCBI Taxonomy" id="1751046"/>
    <lineage>
        <taxon>Bacteria</taxon>
        <taxon>Pseudomonadati</taxon>
        <taxon>Pseudomonadota</taxon>
        <taxon>Betaproteobacteria</taxon>
        <taxon>Rhodocyclales</taxon>
        <taxon>Fluviibacteraceae</taxon>
        <taxon>Fluviibacter</taxon>
    </lineage>
</organism>
<evidence type="ECO:0000313" key="10">
    <source>
        <dbReference type="Proteomes" id="UP000463961"/>
    </source>
</evidence>
<dbReference type="GO" id="GO:0003677">
    <property type="term" value="F:DNA binding"/>
    <property type="evidence" value="ECO:0007669"/>
    <property type="project" value="InterPro"/>
</dbReference>
<dbReference type="InterPro" id="IPR050077">
    <property type="entry name" value="LexA_repressor"/>
</dbReference>
<dbReference type="Pfam" id="PF00717">
    <property type="entry name" value="Peptidase_S24"/>
    <property type="match status" value="1"/>
</dbReference>
<evidence type="ECO:0000256" key="7">
    <source>
        <dbReference type="RuleBase" id="RU003991"/>
    </source>
</evidence>
<comment type="similarity">
    <text evidence="1 7">Belongs to the peptidase S24 family.</text>
</comment>
<dbReference type="GO" id="GO:0016787">
    <property type="term" value="F:hydrolase activity"/>
    <property type="evidence" value="ECO:0007669"/>
    <property type="project" value="UniProtKB-KW"/>
</dbReference>
<dbReference type="GO" id="GO:0009432">
    <property type="term" value="P:SOS response"/>
    <property type="evidence" value="ECO:0007669"/>
    <property type="project" value="UniProtKB-KW"/>
</dbReference>
<dbReference type="Gene3D" id="2.10.109.10">
    <property type="entry name" value="Umud Fragment, subunit A"/>
    <property type="match status" value="1"/>
</dbReference>
<dbReference type="PANTHER" id="PTHR33516:SF2">
    <property type="entry name" value="LEXA REPRESSOR-RELATED"/>
    <property type="match status" value="1"/>
</dbReference>
<dbReference type="PRINTS" id="PR00726">
    <property type="entry name" value="LEXASERPTASE"/>
</dbReference>